<dbReference type="Proteomes" id="UP000723714">
    <property type="component" value="Unassembled WGS sequence"/>
</dbReference>
<keyword evidence="2" id="KW-1185">Reference proteome</keyword>
<evidence type="ECO:0000313" key="2">
    <source>
        <dbReference type="Proteomes" id="UP000723714"/>
    </source>
</evidence>
<accession>A0ABS6CZA5</accession>
<dbReference type="Pfam" id="PF12952">
    <property type="entry name" value="DUF3841"/>
    <property type="match status" value="1"/>
</dbReference>
<proteinExistence type="predicted"/>
<evidence type="ECO:0000313" key="1">
    <source>
        <dbReference type="EMBL" id="MBU3874491.1"/>
    </source>
</evidence>
<name>A0ABS6CZA5_9FIRM</name>
<dbReference type="EMBL" id="JABACJ020000001">
    <property type="protein sequence ID" value="MBU3874491.1"/>
    <property type="molecule type" value="Genomic_DNA"/>
</dbReference>
<dbReference type="RefSeq" id="WP_216238719.1">
    <property type="nucleotide sequence ID" value="NZ_JABACJ020000001.1"/>
</dbReference>
<dbReference type="InterPro" id="IPR024211">
    <property type="entry name" value="DUF3841"/>
</dbReference>
<gene>
    <name evidence="1" type="ORF">HGO97_001525</name>
</gene>
<sequence length="204" mass="24311">MMENNRIPGICHEENADRDREKEDAAGFMKMWTAQTDQVLETLERDGIYFVKKEYITQKYGNTAWIFQEAYRFFTERAKHIVPQPEEAQSPVWMFGDKKWAAPVGGGYRMELRIPREELILFDRRLWSKILNLSYIGTKEQEKEFQQKLHRMGIADSIEVFLKPYYPLLKAEVLKSWERLFTEACPELEYVQGAAWMIKKEWIV</sequence>
<comment type="caution">
    <text evidence="1">The sequence shown here is derived from an EMBL/GenBank/DDBJ whole genome shotgun (WGS) entry which is preliminary data.</text>
</comment>
<protein>
    <submittedName>
        <fullName evidence="1">DUF3841 domain-containing protein</fullName>
    </submittedName>
</protein>
<reference evidence="1 2" key="1">
    <citation type="submission" date="2021-06" db="EMBL/GenBank/DDBJ databases">
        <title>Faecalicatena sp. nov. isolated from porcine feces.</title>
        <authorList>
            <person name="Oh B.S."/>
            <person name="Lee J.H."/>
        </authorList>
    </citation>
    <scope>NUCLEOTIDE SEQUENCE [LARGE SCALE GENOMIC DNA]</scope>
    <source>
        <strain evidence="1 2">AGMB00832</strain>
    </source>
</reference>
<organism evidence="1 2">
    <name type="scientific">Faecalicatena faecalis</name>
    <dbReference type="NCBI Taxonomy" id="2726362"/>
    <lineage>
        <taxon>Bacteria</taxon>
        <taxon>Bacillati</taxon>
        <taxon>Bacillota</taxon>
        <taxon>Clostridia</taxon>
        <taxon>Lachnospirales</taxon>
        <taxon>Lachnospiraceae</taxon>
        <taxon>Faecalicatena</taxon>
    </lineage>
</organism>